<dbReference type="Proteomes" id="UP000029072">
    <property type="component" value="Unassembled WGS sequence"/>
</dbReference>
<feature type="compositionally biased region" description="Basic and acidic residues" evidence="10">
    <location>
        <begin position="61"/>
        <end position="70"/>
    </location>
</feature>
<keyword evidence="5 9" id="KW-0689">Ribosomal protein</keyword>
<dbReference type="Gene3D" id="1.10.287.1480">
    <property type="match status" value="1"/>
</dbReference>
<dbReference type="eggNOG" id="COG0199">
    <property type="taxonomic scope" value="Bacteria"/>
</dbReference>
<comment type="similarity">
    <text evidence="2 9">Belongs to the universal ribosomal protein uS14 family.</text>
</comment>
<comment type="caution">
    <text evidence="11">The sequence shown here is derived from an EMBL/GenBank/DDBJ whole genome shotgun (WGS) entry which is preliminary data.</text>
</comment>
<organism evidence="11 12">
    <name type="scientific">Bifidobacterium callitrichos DSM 23973</name>
    <dbReference type="NCBI Taxonomy" id="1437609"/>
    <lineage>
        <taxon>Bacteria</taxon>
        <taxon>Bacillati</taxon>
        <taxon>Actinomycetota</taxon>
        <taxon>Actinomycetes</taxon>
        <taxon>Bifidobacteriales</taxon>
        <taxon>Bifidobacteriaceae</taxon>
        <taxon>Bifidobacterium</taxon>
    </lineage>
</organism>
<dbReference type="GO" id="GO:0019843">
    <property type="term" value="F:rRNA binding"/>
    <property type="evidence" value="ECO:0007669"/>
    <property type="project" value="UniProtKB-UniRule"/>
</dbReference>
<dbReference type="GO" id="GO:0005737">
    <property type="term" value="C:cytoplasm"/>
    <property type="evidence" value="ECO:0007669"/>
    <property type="project" value="UniProtKB-ARBA"/>
</dbReference>
<keyword evidence="4 9" id="KW-0694">RNA-binding</keyword>
<dbReference type="RefSeq" id="WP_043167078.1">
    <property type="nucleotide sequence ID" value="NZ_JDUV01000021.1"/>
</dbReference>
<sequence length="101" mass="11761">MAKTSKINRQLQRERMVAKFAERRAQYKHDSVDPHLTAEERAEAMRKLHALPRDASPTRLRNRDSIDGRPRGFNRKFGLSRINLREKAHKGELPGVTKSSW</sequence>
<dbReference type="Pfam" id="PF00253">
    <property type="entry name" value="Ribosomal_S14"/>
    <property type="match status" value="1"/>
</dbReference>
<proteinExistence type="inferred from homology"/>
<reference evidence="11 12" key="1">
    <citation type="submission" date="2014-03" db="EMBL/GenBank/DDBJ databases">
        <title>Genomics of Bifidobacteria.</title>
        <authorList>
            <person name="Ventura M."/>
            <person name="Milani C."/>
            <person name="Lugli G.A."/>
        </authorList>
    </citation>
    <scope>NUCLEOTIDE SEQUENCE [LARGE SCALE GENOMIC DNA]</scope>
    <source>
        <strain evidence="11 12">DSM 23973</strain>
    </source>
</reference>
<dbReference type="AlphaFoldDB" id="A0A087ACC5"/>
<dbReference type="EMBL" id="JGYS01000001">
    <property type="protein sequence ID" value="KFI56425.1"/>
    <property type="molecule type" value="Genomic_DNA"/>
</dbReference>
<evidence type="ECO:0000256" key="1">
    <source>
        <dbReference type="ARBA" id="ARBA00003686"/>
    </source>
</evidence>
<evidence type="ECO:0000256" key="7">
    <source>
        <dbReference type="ARBA" id="ARBA00035167"/>
    </source>
</evidence>
<protein>
    <recommendedName>
        <fullName evidence="7 9">Small ribosomal subunit protein uS14</fullName>
    </recommendedName>
</protein>
<evidence type="ECO:0000256" key="2">
    <source>
        <dbReference type="ARBA" id="ARBA00009083"/>
    </source>
</evidence>
<dbReference type="STRING" id="1437609.BCAL_0018"/>
<comment type="subunit">
    <text evidence="8 9">Part of the 30S ribosomal subunit. Contacts proteins S3 and S10.</text>
</comment>
<dbReference type="InterPro" id="IPR023036">
    <property type="entry name" value="Ribosomal_uS14_bac/plastid"/>
</dbReference>
<dbReference type="InterPro" id="IPR001209">
    <property type="entry name" value="Ribosomal_uS14"/>
</dbReference>
<comment type="function">
    <text evidence="1 9">Binds 16S rRNA, required for the assembly of 30S particles and may also be responsible for determining the conformation of the 16S rRNA at the A site.</text>
</comment>
<dbReference type="PANTHER" id="PTHR19836:SF23">
    <property type="entry name" value="SMALL RIBOSOMAL SUBUNIT PROTEIN US14A"/>
    <property type="match status" value="1"/>
</dbReference>
<evidence type="ECO:0000313" key="11">
    <source>
        <dbReference type="EMBL" id="KFI56425.1"/>
    </source>
</evidence>
<keyword evidence="6 9" id="KW-0687">Ribonucleoprotein</keyword>
<dbReference type="SUPFAM" id="SSF57716">
    <property type="entry name" value="Glucocorticoid receptor-like (DNA-binding domain)"/>
    <property type="match status" value="1"/>
</dbReference>
<dbReference type="NCBIfam" id="NF006477">
    <property type="entry name" value="PRK08881.1"/>
    <property type="match status" value="1"/>
</dbReference>
<accession>A0A087ACC5</accession>
<evidence type="ECO:0000256" key="9">
    <source>
        <dbReference type="HAMAP-Rule" id="MF_00537"/>
    </source>
</evidence>
<evidence type="ECO:0000256" key="4">
    <source>
        <dbReference type="ARBA" id="ARBA00022884"/>
    </source>
</evidence>
<dbReference type="GO" id="GO:0015935">
    <property type="term" value="C:small ribosomal subunit"/>
    <property type="evidence" value="ECO:0007669"/>
    <property type="project" value="TreeGrafter"/>
</dbReference>
<dbReference type="OrthoDB" id="9810484at2"/>
<dbReference type="GO" id="GO:0006412">
    <property type="term" value="P:translation"/>
    <property type="evidence" value="ECO:0007669"/>
    <property type="project" value="UniProtKB-UniRule"/>
</dbReference>
<dbReference type="GO" id="GO:0003735">
    <property type="term" value="F:structural constituent of ribosome"/>
    <property type="evidence" value="ECO:0007669"/>
    <property type="project" value="InterPro"/>
</dbReference>
<evidence type="ECO:0000256" key="5">
    <source>
        <dbReference type="ARBA" id="ARBA00022980"/>
    </source>
</evidence>
<name>A0A087ACC5_9BIFI</name>
<dbReference type="HAMAP" id="MF_00537">
    <property type="entry name" value="Ribosomal_uS14_1"/>
    <property type="match status" value="1"/>
</dbReference>
<evidence type="ECO:0000256" key="8">
    <source>
        <dbReference type="ARBA" id="ARBA00047110"/>
    </source>
</evidence>
<evidence type="ECO:0000256" key="3">
    <source>
        <dbReference type="ARBA" id="ARBA00022730"/>
    </source>
</evidence>
<evidence type="ECO:0000313" key="12">
    <source>
        <dbReference type="Proteomes" id="UP000029072"/>
    </source>
</evidence>
<keyword evidence="3 9" id="KW-0699">rRNA-binding</keyword>
<evidence type="ECO:0000256" key="10">
    <source>
        <dbReference type="SAM" id="MobiDB-lite"/>
    </source>
</evidence>
<evidence type="ECO:0000256" key="6">
    <source>
        <dbReference type="ARBA" id="ARBA00023274"/>
    </source>
</evidence>
<gene>
    <name evidence="9" type="primary">rpsN</name>
    <name evidence="11" type="ORF">BCAL_0018</name>
</gene>
<dbReference type="FunFam" id="1.10.287.1480:FF:000001">
    <property type="entry name" value="30S ribosomal protein S14"/>
    <property type="match status" value="1"/>
</dbReference>
<dbReference type="PANTHER" id="PTHR19836">
    <property type="entry name" value="30S RIBOSOMAL PROTEIN S14"/>
    <property type="match status" value="1"/>
</dbReference>
<feature type="region of interest" description="Disordered" evidence="10">
    <location>
        <begin position="48"/>
        <end position="72"/>
    </location>
</feature>